<organism evidence="5 6">
    <name type="scientific">Aureobasidium pullulans</name>
    <name type="common">Black yeast</name>
    <name type="synonym">Pullularia pullulans</name>
    <dbReference type="NCBI Taxonomy" id="5580"/>
    <lineage>
        <taxon>Eukaryota</taxon>
        <taxon>Fungi</taxon>
        <taxon>Dikarya</taxon>
        <taxon>Ascomycota</taxon>
        <taxon>Pezizomycotina</taxon>
        <taxon>Dothideomycetes</taxon>
        <taxon>Dothideomycetidae</taxon>
        <taxon>Dothideales</taxon>
        <taxon>Saccotheciaceae</taxon>
        <taxon>Aureobasidium</taxon>
    </lineage>
</organism>
<evidence type="ECO:0000256" key="3">
    <source>
        <dbReference type="SAM" id="SignalP"/>
    </source>
</evidence>
<dbReference type="InterPro" id="IPR029052">
    <property type="entry name" value="Metallo-depent_PP-like"/>
</dbReference>
<proteinExistence type="predicted"/>
<dbReference type="CDD" id="cd00842">
    <property type="entry name" value="MPP_ASMase"/>
    <property type="match status" value="1"/>
</dbReference>
<keyword evidence="3" id="KW-0732">Signal</keyword>
<dbReference type="Proteomes" id="UP000304928">
    <property type="component" value="Unassembled WGS sequence"/>
</dbReference>
<evidence type="ECO:0000256" key="2">
    <source>
        <dbReference type="ARBA" id="ARBA00023180"/>
    </source>
</evidence>
<dbReference type="EMBL" id="QZAR01000232">
    <property type="protein sequence ID" value="THW84278.1"/>
    <property type="molecule type" value="Genomic_DNA"/>
</dbReference>
<gene>
    <name evidence="5" type="ORF">D6D15_08988</name>
</gene>
<protein>
    <submittedName>
        <fullName evidence="5">Sphingomyelin phosphodiesteras-like protein</fullName>
    </submittedName>
</protein>
<accession>A0A4S9AVW3</accession>
<feature type="chain" id="PRO_5020481424" evidence="3">
    <location>
        <begin position="20"/>
        <end position="814"/>
    </location>
</feature>
<evidence type="ECO:0000313" key="6">
    <source>
        <dbReference type="Proteomes" id="UP000304928"/>
    </source>
</evidence>
<dbReference type="InterPro" id="IPR004843">
    <property type="entry name" value="Calcineurin-like_PHP"/>
</dbReference>
<reference evidence="5 6" key="1">
    <citation type="submission" date="2018-10" db="EMBL/GenBank/DDBJ databases">
        <title>Fifty Aureobasidium pullulans genomes reveal a recombining polyextremotolerant generalist.</title>
        <authorList>
            <person name="Gostincar C."/>
            <person name="Turk M."/>
            <person name="Zajc J."/>
            <person name="Gunde-Cimerman N."/>
        </authorList>
    </citation>
    <scope>NUCLEOTIDE SEQUENCE [LARGE SCALE GENOMIC DNA]</scope>
    <source>
        <strain evidence="5 6">EXF-10507</strain>
    </source>
</reference>
<dbReference type="Gene3D" id="3.60.21.10">
    <property type="match status" value="1"/>
</dbReference>
<sequence length="814" mass="90737">MTLRELLFPAALWLGVVNAQSIPSGAVSSHIASSGFPTSVFSSYWVKPVATAEPQPALYDPVLNITFPLNLTDPDTISEESIDPVSYPSPIANLTSAGKQAVLDSIISQVKEIIGSEQLTTNCSKCIASLTVAKSAAQLAPELIPDTMVSLCKKYKFQSNETCEENYEATTFGAIWTQILALSDVAGLDGQYICNRLSSTFCSFPKTSPLNTTGLFKKPKPTNYTIPKASGERIKVLHMSDIHLDPRYAVGSEANCTSSLCCRANNFNTALPTGEISLPAPYYGDFKCDSPYGLVLAALDSIAPLTGTNQMEPFGFSIYTGDLVSHEGQQELSREYVEYAELSIYDMLKKFLHKTPVYAVLGNHDTNPEAIDAPHSLPGDLGMQMSWNFDHVAGLWQEEGWLNSTAANQARLHYGAYSVKTPQGLRVITFNTDFWYRSNYLNFIDTINPDKSGMFAWMIEELQRAEDAGERVWILGHVLSGWDGTNPMPNPTDLFYQIIDRYSPHVIANVFFGHTHEDFAYVYYANNGTNQSAGNALNTAWVGPSITPLTNVNSAFRSYEVDTGDWNIYEAYTFYSDVESFSSLNTTGPTFQFEYNTRDTYGTSINWPVDAPLNATFWHLVSEQIEKNTTSLSLEVLRIVLFIKLGRDPEIGEREDFLKSTDVALSIMGDEGSFIVLDTEKNTTRVCDFKGPVDEEDDVDGGQELRYDFDPSCPSDHYTRFPVRDPVVFLQGCIDKIKSLEWIPRKIHGTGVVSTSGIEVSSSFCDGDRSMRALTDLGPKHERLKTMLIEEYGWQDNFKQEAWEKDCERIWRDN</sequence>
<keyword evidence="1" id="KW-0378">Hydrolase</keyword>
<dbReference type="InterPro" id="IPR041805">
    <property type="entry name" value="ASMase/PPN1_MPP"/>
</dbReference>
<evidence type="ECO:0000259" key="4">
    <source>
        <dbReference type="Pfam" id="PF00149"/>
    </source>
</evidence>
<dbReference type="PANTHER" id="PTHR10340">
    <property type="entry name" value="SPHINGOMYELIN PHOSPHODIESTERASE"/>
    <property type="match status" value="1"/>
</dbReference>
<dbReference type="PANTHER" id="PTHR10340:SF27">
    <property type="entry name" value="ACL091CP"/>
    <property type="match status" value="1"/>
</dbReference>
<name>A0A4S9AVW3_AURPU</name>
<dbReference type="SUPFAM" id="SSF56300">
    <property type="entry name" value="Metallo-dependent phosphatases"/>
    <property type="match status" value="1"/>
</dbReference>
<evidence type="ECO:0000256" key="1">
    <source>
        <dbReference type="ARBA" id="ARBA00022801"/>
    </source>
</evidence>
<keyword evidence="2" id="KW-0325">Glycoprotein</keyword>
<dbReference type="GO" id="GO:0008081">
    <property type="term" value="F:phosphoric diester hydrolase activity"/>
    <property type="evidence" value="ECO:0007669"/>
    <property type="project" value="TreeGrafter"/>
</dbReference>
<evidence type="ECO:0000313" key="5">
    <source>
        <dbReference type="EMBL" id="THW84278.1"/>
    </source>
</evidence>
<feature type="domain" description="Calcineurin-like phosphoesterase" evidence="4">
    <location>
        <begin position="234"/>
        <end position="517"/>
    </location>
</feature>
<comment type="caution">
    <text evidence="5">The sequence shown here is derived from an EMBL/GenBank/DDBJ whole genome shotgun (WGS) entry which is preliminary data.</text>
</comment>
<dbReference type="AlphaFoldDB" id="A0A4S9AVW3"/>
<feature type="signal peptide" evidence="3">
    <location>
        <begin position="1"/>
        <end position="19"/>
    </location>
</feature>
<dbReference type="Pfam" id="PF00149">
    <property type="entry name" value="Metallophos"/>
    <property type="match status" value="1"/>
</dbReference>